<proteinExistence type="predicted"/>
<gene>
    <name evidence="1" type="ORF">GBM95_11840</name>
</gene>
<evidence type="ECO:0000313" key="2">
    <source>
        <dbReference type="Proteomes" id="UP000430564"/>
    </source>
</evidence>
<dbReference type="OrthoDB" id="9892573at2"/>
<reference evidence="1 2" key="1">
    <citation type="submission" date="2019-10" db="EMBL/GenBank/DDBJ databases">
        <title>Genome diversity of Sutterella seckii.</title>
        <authorList>
            <person name="Chaplin A.V."/>
            <person name="Sokolova S.R."/>
            <person name="Mosin K.A."/>
            <person name="Ivanova E.L."/>
            <person name="Kochetkova T.O."/>
            <person name="Goltsov A.Y."/>
            <person name="Trofimov D.Y."/>
            <person name="Efimov B.A."/>
        </authorList>
    </citation>
    <scope>NUCLEOTIDE SEQUENCE [LARGE SCALE GENOMIC DNA]</scope>
    <source>
        <strain evidence="1 2">ASD393</strain>
    </source>
</reference>
<evidence type="ECO:0000313" key="1">
    <source>
        <dbReference type="EMBL" id="KAB7650540.1"/>
    </source>
</evidence>
<dbReference type="RefSeq" id="WP_152159272.1">
    <property type="nucleotide sequence ID" value="NZ_WEHX01000206.1"/>
</dbReference>
<comment type="caution">
    <text evidence="1">The sequence shown here is derived from an EMBL/GenBank/DDBJ whole genome shotgun (WGS) entry which is preliminary data.</text>
</comment>
<sequence>MYVSQEGGSTKELPGGTKTGVISCRLPFELKLAIEGLAKSQNVVLSHVIREIIQEAVAQGDCFWWKAGAANDENTLGEEAGELEAEALGDASCGTAVVEG</sequence>
<organism evidence="1 2">
    <name type="scientific">Sutterella seckii</name>
    <dbReference type="NCBI Taxonomy" id="1944635"/>
    <lineage>
        <taxon>Bacteria</taxon>
        <taxon>Pseudomonadati</taxon>
        <taxon>Pseudomonadota</taxon>
        <taxon>Betaproteobacteria</taxon>
        <taxon>Burkholderiales</taxon>
        <taxon>Sutterellaceae</taxon>
        <taxon>Sutterella</taxon>
    </lineage>
</organism>
<dbReference type="EMBL" id="WEHX01000206">
    <property type="protein sequence ID" value="KAB7650540.1"/>
    <property type="molecule type" value="Genomic_DNA"/>
</dbReference>
<protein>
    <submittedName>
        <fullName evidence="1">Uncharacterized protein</fullName>
    </submittedName>
</protein>
<name>A0A6I1ECA8_9BURK</name>
<dbReference type="Proteomes" id="UP000430564">
    <property type="component" value="Unassembled WGS sequence"/>
</dbReference>
<accession>A0A6I1ECA8</accession>
<dbReference type="AlphaFoldDB" id="A0A6I1ECA8"/>